<dbReference type="eggNOG" id="KOG1826">
    <property type="taxonomic scope" value="Eukaryota"/>
</dbReference>
<evidence type="ECO:0000256" key="1">
    <source>
        <dbReference type="ARBA" id="ARBA00010886"/>
    </source>
</evidence>
<feature type="region of interest" description="Disordered" evidence="9">
    <location>
        <begin position="348"/>
        <end position="370"/>
    </location>
</feature>
<dbReference type="InterPro" id="IPR011009">
    <property type="entry name" value="Kinase-like_dom_sf"/>
</dbReference>
<dbReference type="PROSITE" id="PS00108">
    <property type="entry name" value="PROTEIN_KINASE_ST"/>
    <property type="match status" value="1"/>
</dbReference>
<sequence>MGQELRDFEILDKLGEGAYSSVYKVKRQSDGKIYALKRVMLGTLTEQEKQNALNEVRIIASIRHPNIVNFKQCFIDTHLNCLCIIMEYVDNGDLLSHINKHIKNGTYFQEEEIWNVLIQVVKGLQSLHQLSIYHRDLKSANVFMNKDGSIKLGDFNVSKICKQGLLYTQTGTPYYASPEVWRDLPYDSKADIWSVGCVIYEICALKPPFRAENMPSLFKKVVKGQYQKIPSFYSQQLSQIIRQMLQVSPHLRPSCKKILEDEVVQKHMNDKHLEEPDEQERSILINTIKFPQAFKNKYAKIEFPKPNYHPVKIRKRISSNTRLITTFDQSESILQCTNKSMIEESSHKMLTENSTHQPPSSQRHHSQRQIQNEASILSMIGIENTNINSHRQQKINKKNSYCLQQQDKIELQEGIQQNKKDYININQHVNYIQQIDKISNIELNDQLLASSQSKKKTNASQQNINGLNQQNIIQGNQHNEDLFSEYQSKALIIDNSKSVSLADGERKIQKQSISTNESRRKSIHARQSSSLSSQVQPKNYSSINKQKQLYKILKQPISIVKQIQQQQSPSINNQNAQTNQNIINSYNNSLLLNQSINNQQYPQKNIIKNQSISSVLRESLIALEKDIAKSTKGQRASIQQNDSKEISHAKGEQIQRDNEKQVSVSYSRSHKNSYHVAPDGVQKNEEDFINGQLDSIAQQNKIQSYKDRNIIPDKENLNDIQYVSQLQTTSKTTKNMKQNSKLNYEKSKSREINQNRQSTHLQVIQNGQVNQHRIPTLYELDKSPVAYNEGRKKSKSIFEKNSTTVTVPDQYMNLEYKYKKEKMLESSSRQQIDNNENTENILIKKQIKYSGETPEKLIILPIINPVKNTKQDRSISVQRKYSPIYSQNNNRENILNRNGHIFQENDVKKKLLYNENEQKILDPSQMHLNQNNLYINSHKQNYYHNKVSYQQTPLAQDKYNIQLDMETIGNYKRIHSNSIKPAHKNSLSPQNYRNNQQRLI</sequence>
<dbReference type="KEGG" id="tet:TTHERM_00473180"/>
<keyword evidence="3" id="KW-0723">Serine/threonine-protein kinase</keyword>
<dbReference type="EC" id="2.7.11.1" evidence="2"/>
<comment type="similarity">
    <text evidence="1">Belongs to the protein kinase superfamily. NEK Ser/Thr protein kinase family. NIMA subfamily.</text>
</comment>
<dbReference type="Pfam" id="PF00069">
    <property type="entry name" value="Pkinase"/>
    <property type="match status" value="1"/>
</dbReference>
<evidence type="ECO:0000313" key="11">
    <source>
        <dbReference type="EMBL" id="EAS03656.2"/>
    </source>
</evidence>
<proteinExistence type="inferred from homology"/>
<evidence type="ECO:0000256" key="7">
    <source>
        <dbReference type="ARBA" id="ARBA00022840"/>
    </source>
</evidence>
<feature type="compositionally biased region" description="Polar residues" evidence="9">
    <location>
        <begin position="631"/>
        <end position="641"/>
    </location>
</feature>
<dbReference type="FunFam" id="3.30.200.20:FF:000097">
    <property type="entry name" value="Probable serine/threonine-protein kinase nek1"/>
    <property type="match status" value="1"/>
</dbReference>
<dbReference type="InterPro" id="IPR000719">
    <property type="entry name" value="Prot_kinase_dom"/>
</dbReference>
<keyword evidence="6 11" id="KW-0418">Kinase</keyword>
<dbReference type="PROSITE" id="PS50011">
    <property type="entry name" value="PROTEIN_KINASE_DOM"/>
    <property type="match status" value="1"/>
</dbReference>
<keyword evidence="12" id="KW-1185">Reference proteome</keyword>
<dbReference type="Gene3D" id="1.10.510.10">
    <property type="entry name" value="Transferase(Phosphotransferase) domain 1"/>
    <property type="match status" value="1"/>
</dbReference>
<evidence type="ECO:0000256" key="3">
    <source>
        <dbReference type="ARBA" id="ARBA00022527"/>
    </source>
</evidence>
<dbReference type="GO" id="GO:0004674">
    <property type="term" value="F:protein serine/threonine kinase activity"/>
    <property type="evidence" value="ECO:0007669"/>
    <property type="project" value="UniProtKB-KW"/>
</dbReference>
<evidence type="ECO:0000313" key="12">
    <source>
        <dbReference type="Proteomes" id="UP000009168"/>
    </source>
</evidence>
<dbReference type="Proteomes" id="UP000009168">
    <property type="component" value="Unassembled WGS sequence"/>
</dbReference>
<dbReference type="InParanoid" id="I7MA38"/>
<name>I7MA38_TETTS</name>
<dbReference type="GO" id="GO:0005524">
    <property type="term" value="F:ATP binding"/>
    <property type="evidence" value="ECO:0007669"/>
    <property type="project" value="UniProtKB-UniRule"/>
</dbReference>
<feature type="region of interest" description="Disordered" evidence="9">
    <location>
        <begin position="980"/>
        <end position="1000"/>
    </location>
</feature>
<feature type="binding site" evidence="8">
    <location>
        <position position="37"/>
    </location>
    <ligand>
        <name>ATP</name>
        <dbReference type="ChEBI" id="CHEBI:30616"/>
    </ligand>
</feature>
<dbReference type="SMART" id="SM00220">
    <property type="entry name" value="S_TKc"/>
    <property type="match status" value="1"/>
</dbReference>
<feature type="domain" description="Protein kinase" evidence="10">
    <location>
        <begin position="8"/>
        <end position="264"/>
    </location>
</feature>
<dbReference type="PANTHER" id="PTHR43671:SF13">
    <property type="entry name" value="SERINE_THREONINE-PROTEIN KINASE NEK2"/>
    <property type="match status" value="1"/>
</dbReference>
<dbReference type="EMBL" id="GG662472">
    <property type="protein sequence ID" value="EAS03656.2"/>
    <property type="molecule type" value="Genomic_DNA"/>
</dbReference>
<keyword evidence="7 8" id="KW-0067">ATP-binding</keyword>
<dbReference type="RefSeq" id="XP_001023901.2">
    <property type="nucleotide sequence ID" value="XM_001023901.2"/>
</dbReference>
<dbReference type="STRING" id="312017.I7MA38"/>
<dbReference type="AlphaFoldDB" id="I7MA38"/>
<feature type="region of interest" description="Disordered" evidence="9">
    <location>
        <begin position="631"/>
        <end position="660"/>
    </location>
</feature>
<dbReference type="OrthoDB" id="248923at2759"/>
<dbReference type="InterPro" id="IPR017441">
    <property type="entry name" value="Protein_kinase_ATP_BS"/>
</dbReference>
<accession>I7MA38</accession>
<organism evidence="11 12">
    <name type="scientific">Tetrahymena thermophila (strain SB210)</name>
    <dbReference type="NCBI Taxonomy" id="312017"/>
    <lineage>
        <taxon>Eukaryota</taxon>
        <taxon>Sar</taxon>
        <taxon>Alveolata</taxon>
        <taxon>Ciliophora</taxon>
        <taxon>Intramacronucleata</taxon>
        <taxon>Oligohymenophorea</taxon>
        <taxon>Hymenostomatida</taxon>
        <taxon>Tetrahymenina</taxon>
        <taxon>Tetrahymenidae</taxon>
        <taxon>Tetrahymena</taxon>
    </lineage>
</organism>
<feature type="compositionally biased region" description="Basic and acidic residues" evidence="9">
    <location>
        <begin position="642"/>
        <end position="660"/>
    </location>
</feature>
<reference evidence="12" key="1">
    <citation type="journal article" date="2006" name="PLoS Biol.">
        <title>Macronuclear genome sequence of the ciliate Tetrahymena thermophila, a model eukaryote.</title>
        <authorList>
            <person name="Eisen J.A."/>
            <person name="Coyne R.S."/>
            <person name="Wu M."/>
            <person name="Wu D."/>
            <person name="Thiagarajan M."/>
            <person name="Wortman J.R."/>
            <person name="Badger J.H."/>
            <person name="Ren Q."/>
            <person name="Amedeo P."/>
            <person name="Jones K.M."/>
            <person name="Tallon L.J."/>
            <person name="Delcher A.L."/>
            <person name="Salzberg S.L."/>
            <person name="Silva J.C."/>
            <person name="Haas B.J."/>
            <person name="Majoros W.H."/>
            <person name="Farzad M."/>
            <person name="Carlton J.M."/>
            <person name="Smith R.K. Jr."/>
            <person name="Garg J."/>
            <person name="Pearlman R.E."/>
            <person name="Karrer K.M."/>
            <person name="Sun L."/>
            <person name="Manning G."/>
            <person name="Elde N.C."/>
            <person name="Turkewitz A.P."/>
            <person name="Asai D.J."/>
            <person name="Wilkes D.E."/>
            <person name="Wang Y."/>
            <person name="Cai H."/>
            <person name="Collins K."/>
            <person name="Stewart B.A."/>
            <person name="Lee S.R."/>
            <person name="Wilamowska K."/>
            <person name="Weinberg Z."/>
            <person name="Ruzzo W.L."/>
            <person name="Wloga D."/>
            <person name="Gaertig J."/>
            <person name="Frankel J."/>
            <person name="Tsao C.-C."/>
            <person name="Gorovsky M.A."/>
            <person name="Keeling P.J."/>
            <person name="Waller R.F."/>
            <person name="Patron N.J."/>
            <person name="Cherry J.M."/>
            <person name="Stover N.A."/>
            <person name="Krieger C.J."/>
            <person name="del Toro C."/>
            <person name="Ryder H.F."/>
            <person name="Williamson S.C."/>
            <person name="Barbeau R.A."/>
            <person name="Hamilton E.P."/>
            <person name="Orias E."/>
        </authorList>
    </citation>
    <scope>NUCLEOTIDE SEQUENCE [LARGE SCALE GENOMIC DNA]</scope>
    <source>
        <strain evidence="12">SB210</strain>
    </source>
</reference>
<dbReference type="InterPro" id="IPR008271">
    <property type="entry name" value="Ser/Thr_kinase_AS"/>
</dbReference>
<gene>
    <name evidence="11" type="ORF">TTHERM_00473180</name>
</gene>
<feature type="region of interest" description="Disordered" evidence="9">
    <location>
        <begin position="503"/>
        <end position="539"/>
    </location>
</feature>
<dbReference type="PROSITE" id="PS00107">
    <property type="entry name" value="PROTEIN_KINASE_ATP"/>
    <property type="match status" value="1"/>
</dbReference>
<dbReference type="GeneID" id="7832460"/>
<dbReference type="SUPFAM" id="SSF56112">
    <property type="entry name" value="Protein kinase-like (PK-like)"/>
    <property type="match status" value="1"/>
</dbReference>
<evidence type="ECO:0000256" key="5">
    <source>
        <dbReference type="ARBA" id="ARBA00022741"/>
    </source>
</evidence>
<evidence type="ECO:0000259" key="10">
    <source>
        <dbReference type="PROSITE" id="PS50011"/>
    </source>
</evidence>
<evidence type="ECO:0000256" key="4">
    <source>
        <dbReference type="ARBA" id="ARBA00022679"/>
    </source>
</evidence>
<dbReference type="PANTHER" id="PTHR43671">
    <property type="entry name" value="SERINE/THREONINE-PROTEIN KINASE NEK"/>
    <property type="match status" value="1"/>
</dbReference>
<dbReference type="InterPro" id="IPR050660">
    <property type="entry name" value="NEK_Ser/Thr_kinase"/>
</dbReference>
<dbReference type="Gene3D" id="3.30.200.20">
    <property type="entry name" value="Phosphorylase Kinase, domain 1"/>
    <property type="match status" value="1"/>
</dbReference>
<protein>
    <recommendedName>
        <fullName evidence="2">non-specific serine/threonine protein kinase</fullName>
        <ecNumber evidence="2">2.7.11.1</ecNumber>
    </recommendedName>
</protein>
<feature type="compositionally biased region" description="Polar residues" evidence="9">
    <location>
        <begin position="525"/>
        <end position="539"/>
    </location>
</feature>
<evidence type="ECO:0000256" key="9">
    <source>
        <dbReference type="SAM" id="MobiDB-lite"/>
    </source>
</evidence>
<evidence type="ECO:0000256" key="2">
    <source>
        <dbReference type="ARBA" id="ARBA00012513"/>
    </source>
</evidence>
<evidence type="ECO:0000256" key="8">
    <source>
        <dbReference type="PROSITE-ProRule" id="PRU10141"/>
    </source>
</evidence>
<evidence type="ECO:0000256" key="6">
    <source>
        <dbReference type="ARBA" id="ARBA00022777"/>
    </source>
</evidence>
<feature type="compositionally biased region" description="Polar residues" evidence="9">
    <location>
        <begin position="985"/>
        <end position="1000"/>
    </location>
</feature>
<keyword evidence="5 8" id="KW-0547">Nucleotide-binding</keyword>
<keyword evidence="4" id="KW-0808">Transferase</keyword>